<dbReference type="OrthoDB" id="10256463at2759"/>
<evidence type="ECO:0000256" key="1">
    <source>
        <dbReference type="ARBA" id="ARBA00004141"/>
    </source>
</evidence>
<evidence type="ECO:0000256" key="4">
    <source>
        <dbReference type="ARBA" id="ARBA00022989"/>
    </source>
</evidence>
<dbReference type="Proteomes" id="UP000708148">
    <property type="component" value="Unassembled WGS sequence"/>
</dbReference>
<gene>
    <name evidence="9" type="ORF">OSTQU699_LOCUS697</name>
</gene>
<comment type="subcellular location">
    <subcellularLocation>
        <location evidence="6">Golgi apparatus membrane</location>
        <topology evidence="6">Multi-pass membrane protein</topology>
    </subcellularLocation>
    <subcellularLocation>
        <location evidence="1">Membrane</location>
        <topology evidence="1">Multi-pass membrane protein</topology>
    </subcellularLocation>
</comment>
<dbReference type="GO" id="GO:0016192">
    <property type="term" value="P:vesicle-mediated transport"/>
    <property type="evidence" value="ECO:0007669"/>
    <property type="project" value="InterPro"/>
</dbReference>
<keyword evidence="10" id="KW-1185">Reference proteome</keyword>
<comment type="similarity">
    <text evidence="2 6">Belongs to the YIP1 family.</text>
</comment>
<feature type="transmembrane region" description="Helical" evidence="6">
    <location>
        <begin position="189"/>
        <end position="213"/>
    </location>
</feature>
<dbReference type="GO" id="GO:0000139">
    <property type="term" value="C:Golgi membrane"/>
    <property type="evidence" value="ECO:0007669"/>
    <property type="project" value="UniProtKB-SubCell"/>
</dbReference>
<dbReference type="EMBL" id="CAJHUC010000332">
    <property type="protein sequence ID" value="CAD7695336.1"/>
    <property type="molecule type" value="Genomic_DNA"/>
</dbReference>
<reference evidence="9" key="1">
    <citation type="submission" date="2020-12" db="EMBL/GenBank/DDBJ databases">
        <authorList>
            <person name="Iha C."/>
        </authorList>
    </citation>
    <scope>NUCLEOTIDE SEQUENCE</scope>
</reference>
<keyword evidence="5 6" id="KW-0472">Membrane</keyword>
<organism evidence="9 10">
    <name type="scientific">Ostreobium quekettii</name>
    <dbReference type="NCBI Taxonomy" id="121088"/>
    <lineage>
        <taxon>Eukaryota</taxon>
        <taxon>Viridiplantae</taxon>
        <taxon>Chlorophyta</taxon>
        <taxon>core chlorophytes</taxon>
        <taxon>Ulvophyceae</taxon>
        <taxon>TCBD clade</taxon>
        <taxon>Bryopsidales</taxon>
        <taxon>Ostreobineae</taxon>
        <taxon>Ostreobiaceae</taxon>
        <taxon>Ostreobium</taxon>
    </lineage>
</organism>
<evidence type="ECO:0000256" key="7">
    <source>
        <dbReference type="SAM" id="MobiDB-lite"/>
    </source>
</evidence>
<feature type="domain" description="Yip1" evidence="8">
    <location>
        <begin position="68"/>
        <end position="243"/>
    </location>
</feature>
<evidence type="ECO:0000256" key="5">
    <source>
        <dbReference type="ARBA" id="ARBA00023136"/>
    </source>
</evidence>
<name>A0A8S1IKX5_9CHLO</name>
<evidence type="ECO:0000313" key="9">
    <source>
        <dbReference type="EMBL" id="CAD7695336.1"/>
    </source>
</evidence>
<feature type="region of interest" description="Disordered" evidence="7">
    <location>
        <begin position="1"/>
        <end position="25"/>
    </location>
</feature>
<dbReference type="PANTHER" id="PTHR12822:SF2">
    <property type="entry name" value="PROTEIN YIPF"/>
    <property type="match status" value="1"/>
</dbReference>
<comment type="caution">
    <text evidence="6">Lacks conserved residue(s) required for the propagation of feature annotation.</text>
</comment>
<comment type="caution">
    <text evidence="9">The sequence shown here is derived from an EMBL/GenBank/DDBJ whole genome shotgun (WGS) entry which is preliminary data.</text>
</comment>
<feature type="transmembrane region" description="Helical" evidence="6">
    <location>
        <begin position="129"/>
        <end position="151"/>
    </location>
</feature>
<protein>
    <recommendedName>
        <fullName evidence="6">Protein YIP</fullName>
    </recommendedName>
</protein>
<proteinExistence type="inferred from homology"/>
<keyword evidence="4 6" id="KW-1133">Transmembrane helix</keyword>
<dbReference type="Pfam" id="PF04893">
    <property type="entry name" value="Yip1"/>
    <property type="match status" value="1"/>
</dbReference>
<evidence type="ECO:0000256" key="6">
    <source>
        <dbReference type="RuleBase" id="RU361264"/>
    </source>
</evidence>
<evidence type="ECO:0000259" key="8">
    <source>
        <dbReference type="Pfam" id="PF04893"/>
    </source>
</evidence>
<feature type="transmembrane region" description="Helical" evidence="6">
    <location>
        <begin position="163"/>
        <end position="183"/>
    </location>
</feature>
<dbReference type="GO" id="GO:0031267">
    <property type="term" value="F:small GTPase binding"/>
    <property type="evidence" value="ECO:0007669"/>
    <property type="project" value="InterPro"/>
</dbReference>
<dbReference type="InterPro" id="IPR006977">
    <property type="entry name" value="Yip1_dom"/>
</dbReference>
<evidence type="ECO:0000256" key="3">
    <source>
        <dbReference type="ARBA" id="ARBA00022692"/>
    </source>
</evidence>
<dbReference type="InterPro" id="IPR039765">
    <property type="entry name" value="Yip5/YIPF1/YIPF2"/>
</dbReference>
<accession>A0A8S1IKX5</accession>
<feature type="transmembrane region" description="Helical" evidence="6">
    <location>
        <begin position="225"/>
        <end position="247"/>
    </location>
</feature>
<dbReference type="PANTHER" id="PTHR12822">
    <property type="entry name" value="PROTEIN YIPF"/>
    <property type="match status" value="1"/>
</dbReference>
<evidence type="ECO:0000256" key="2">
    <source>
        <dbReference type="ARBA" id="ARBA00010596"/>
    </source>
</evidence>
<sequence>MAARKGEEPSAGLLGEGGTSTSGQQTGRWGWVSLKGFQKHFDVDTEDVLSRMKNTLAGGFCRGSFIETTQDKADLYGPFWIATTLVFITAVSSNFQSYINEIEDADEKEKDDKGDDKGHNKWVSDYNKIPYAACLYYGYVFFLGLVLWATLKCFSSRMKLTQIWCIYGYSLTVFLPVSIVLILPSNHVVLKMLTVVLVVAAVLLSSIFLIRNFREDISTAAPGKSLVIMTIMVAFNVILGLVLLFYFQDVATT</sequence>
<keyword evidence="3 6" id="KW-0812">Transmembrane</keyword>
<dbReference type="AlphaFoldDB" id="A0A8S1IKX5"/>
<evidence type="ECO:0000313" key="10">
    <source>
        <dbReference type="Proteomes" id="UP000708148"/>
    </source>
</evidence>